<evidence type="ECO:0000313" key="2">
    <source>
        <dbReference type="Proteomes" id="UP001443563"/>
    </source>
</evidence>
<protein>
    <submittedName>
        <fullName evidence="1">Uncharacterized protein</fullName>
    </submittedName>
</protein>
<sequence length="47" mass="4750">GSALGSRCFLIAVDLLGVVLNNTPGLHHAFFADGVTLLTSTPPKGAT</sequence>
<dbReference type="Proteomes" id="UP001443563">
    <property type="component" value="Unassembled WGS sequence"/>
</dbReference>
<name>A0ABR3DZN8_9TRYP</name>
<evidence type="ECO:0000313" key="1">
    <source>
        <dbReference type="EMBL" id="KAL0496658.1"/>
    </source>
</evidence>
<feature type="non-terminal residue" evidence="1">
    <location>
        <position position="1"/>
    </location>
</feature>
<gene>
    <name evidence="1" type="ORF">Q4I29_007167</name>
</gene>
<organism evidence="1 2">
    <name type="scientific">Leishmania shawi</name>
    <dbReference type="NCBI Taxonomy" id="5680"/>
    <lineage>
        <taxon>Eukaryota</taxon>
        <taxon>Discoba</taxon>
        <taxon>Euglenozoa</taxon>
        <taxon>Kinetoplastea</taxon>
        <taxon>Metakinetoplastina</taxon>
        <taxon>Trypanosomatida</taxon>
        <taxon>Trypanosomatidae</taxon>
        <taxon>Leishmaniinae</taxon>
        <taxon>Leishmania</taxon>
        <taxon>Leishmania guyanensis species complex</taxon>
    </lineage>
</organism>
<reference evidence="1 2" key="1">
    <citation type="submission" date="2024-02" db="EMBL/GenBank/DDBJ databases">
        <title>FIRST GENOME SEQUENCES OF Leishmania (Viannia) shawi, Leishmania (Viannia) lindenbergi AND Leishmania (Viannia) utingensis.</title>
        <authorList>
            <person name="Resadore F."/>
            <person name="Custodio M.G.F."/>
            <person name="Boite M.C."/>
            <person name="Cupolillo E."/>
            <person name="Ferreira G.E.M."/>
        </authorList>
    </citation>
    <scope>NUCLEOTIDE SEQUENCE [LARGE SCALE GENOMIC DNA]</scope>
    <source>
        <strain evidence="1 2">MCEB/BR/1984/M8408</strain>
    </source>
</reference>
<proteinExistence type="predicted"/>
<comment type="caution">
    <text evidence="1">The sequence shown here is derived from an EMBL/GenBank/DDBJ whole genome shotgun (WGS) entry which is preliminary data.</text>
</comment>
<dbReference type="EMBL" id="JBAMZM010000035">
    <property type="protein sequence ID" value="KAL0496658.1"/>
    <property type="molecule type" value="Genomic_DNA"/>
</dbReference>
<keyword evidence="2" id="KW-1185">Reference proteome</keyword>
<accession>A0ABR3DZN8</accession>